<name>A0A7W2D898_9ACTN</name>
<dbReference type="AlphaFoldDB" id="A0A7W2D898"/>
<dbReference type="RefSeq" id="WP_181867688.1">
    <property type="nucleotide sequence ID" value="NZ_JACEQY010000057.1"/>
</dbReference>
<comment type="caution">
    <text evidence="1">The sequence shown here is derived from an EMBL/GenBank/DDBJ whole genome shotgun (WGS) entry which is preliminary data.</text>
</comment>
<accession>A0A7W2D898</accession>
<proteinExistence type="predicted"/>
<dbReference type="EMBL" id="JACEQY010000057">
    <property type="protein sequence ID" value="MBA4866275.1"/>
    <property type="molecule type" value="Genomic_DNA"/>
</dbReference>
<reference evidence="1 2" key="1">
    <citation type="submission" date="2020-07" db="EMBL/GenBank/DDBJ databases">
        <title>Streptomyces isolated from Indian soil.</title>
        <authorList>
            <person name="Mandal S."/>
            <person name="Maiti P.K."/>
        </authorList>
    </citation>
    <scope>NUCLEOTIDE SEQUENCE [LARGE SCALE GENOMIC DNA]</scope>
    <source>
        <strain evidence="1 2">PSKA54</strain>
    </source>
</reference>
<dbReference type="Proteomes" id="UP000586976">
    <property type="component" value="Unassembled WGS sequence"/>
</dbReference>
<sequence length="297" mass="33016">MSVHEILTAIQASRGMPPFGTITIARRWIDKELESWEILDAAAAVYMHLNELLRVGHRASDVETCNLEGAYGECVSAELPLTSGYLPCMHIAQSELTSHFSAPDGSILSDVTEELEVDEVKAQKVVEDYQLPEFPGGDAIARVPGMMKIARKVMEKDGFHGTFAFLLAGESILHIQAMGFDSQRTKLLSFERLARLVESSRADGLLVVGEMWMGVQTELEKKLNTVLIPARDRVDRTEGLSVYAVTRDGRRSEQVCTVTRGPNGETNCSDPVEFDPGIMNTMIPIFRKWKEMELRGL</sequence>
<keyword evidence="2" id="KW-1185">Reference proteome</keyword>
<gene>
    <name evidence="1" type="ORF">H1V43_34145</name>
</gene>
<protein>
    <submittedName>
        <fullName evidence="1">Uncharacterized protein</fullName>
    </submittedName>
</protein>
<evidence type="ECO:0000313" key="1">
    <source>
        <dbReference type="EMBL" id="MBA4866275.1"/>
    </source>
</evidence>
<organism evidence="1 2">
    <name type="scientific">Streptomyces himalayensis subsp. aureolus</name>
    <dbReference type="NCBI Taxonomy" id="2758039"/>
    <lineage>
        <taxon>Bacteria</taxon>
        <taxon>Bacillati</taxon>
        <taxon>Actinomycetota</taxon>
        <taxon>Actinomycetes</taxon>
        <taxon>Kitasatosporales</taxon>
        <taxon>Streptomycetaceae</taxon>
        <taxon>Streptomyces</taxon>
        <taxon>Streptomyces himalayensis</taxon>
    </lineage>
</organism>
<evidence type="ECO:0000313" key="2">
    <source>
        <dbReference type="Proteomes" id="UP000586976"/>
    </source>
</evidence>